<evidence type="ECO:0000313" key="1">
    <source>
        <dbReference type="EMBL" id="KAG0321846.1"/>
    </source>
</evidence>
<reference evidence="1" key="1">
    <citation type="journal article" date="2020" name="Fungal Divers.">
        <title>Resolving the Mortierellaceae phylogeny through synthesis of multi-gene phylogenetics and phylogenomics.</title>
        <authorList>
            <person name="Vandepol N."/>
            <person name="Liber J."/>
            <person name="Desiro A."/>
            <person name="Na H."/>
            <person name="Kennedy M."/>
            <person name="Barry K."/>
            <person name="Grigoriev I.V."/>
            <person name="Miller A.N."/>
            <person name="O'Donnell K."/>
            <person name="Stajich J.E."/>
            <person name="Bonito G."/>
        </authorList>
    </citation>
    <scope>NUCLEOTIDE SEQUENCE</scope>
    <source>
        <strain evidence="1">REB-010B</strain>
    </source>
</reference>
<gene>
    <name evidence="1" type="ORF">BGZ99_003679</name>
</gene>
<sequence length="179" mass="19615">MNNLSNSTSSFDSLCADFEDVCVTDLKGQISQILGLQYLQASPHSTPQKLIKGAVWGASLRPIISLPVQISRSIVTMSGTKQPTNVHFLYIAASPQTYMSEEALRAIGVEDVVQIGESMDDQESIPLPLLVNGYRILVRRSPSSSHFAHLNIFGEDFVHTSGARVFFGGEQLQFEIAFP</sequence>
<dbReference type="EMBL" id="JAAAIP010000230">
    <property type="protein sequence ID" value="KAG0321846.1"/>
    <property type="molecule type" value="Genomic_DNA"/>
</dbReference>
<dbReference type="Proteomes" id="UP000738325">
    <property type="component" value="Unassembled WGS sequence"/>
</dbReference>
<proteinExistence type="predicted"/>
<accession>A0A9P6RJQ4</accession>
<organism evidence="1 2">
    <name type="scientific">Dissophora globulifera</name>
    <dbReference type="NCBI Taxonomy" id="979702"/>
    <lineage>
        <taxon>Eukaryota</taxon>
        <taxon>Fungi</taxon>
        <taxon>Fungi incertae sedis</taxon>
        <taxon>Mucoromycota</taxon>
        <taxon>Mortierellomycotina</taxon>
        <taxon>Mortierellomycetes</taxon>
        <taxon>Mortierellales</taxon>
        <taxon>Mortierellaceae</taxon>
        <taxon>Dissophora</taxon>
    </lineage>
</organism>
<dbReference type="OrthoDB" id="5414761at2759"/>
<dbReference type="AlphaFoldDB" id="A0A9P6RJQ4"/>
<evidence type="ECO:0000313" key="2">
    <source>
        <dbReference type="Proteomes" id="UP000738325"/>
    </source>
</evidence>
<keyword evidence="2" id="KW-1185">Reference proteome</keyword>
<comment type="caution">
    <text evidence="1">The sequence shown here is derived from an EMBL/GenBank/DDBJ whole genome shotgun (WGS) entry which is preliminary data.</text>
</comment>
<protein>
    <submittedName>
        <fullName evidence="1">Uncharacterized protein</fullName>
    </submittedName>
</protein>
<name>A0A9P6RJQ4_9FUNG</name>